<evidence type="ECO:0000313" key="11">
    <source>
        <dbReference type="Proteomes" id="UP000263486"/>
    </source>
</evidence>
<keyword evidence="2 8" id="KW-0813">Transport</keyword>
<dbReference type="CDD" id="cd01347">
    <property type="entry name" value="ligand_gated_channel"/>
    <property type="match status" value="1"/>
</dbReference>
<keyword evidence="11" id="KW-1185">Reference proteome</keyword>
<dbReference type="Gene3D" id="2.40.170.20">
    <property type="entry name" value="TonB-dependent receptor, beta-barrel domain"/>
    <property type="match status" value="1"/>
</dbReference>
<keyword evidence="6 8" id="KW-0472">Membrane</keyword>
<sequence>MSNFNLYSIPIETVEKIEIIPSGASVVYGDNTVGGAVNIITKTGKGKDSLTLQTEAGSYNQLNSNVGFSTTAGKFKVFGNAGRKNTDGYRDNAFLKSDDVMAGTKYQINEANALTLKYDYHKDHMGFPGSLSEDQIDHDRTQASSADDWGKNESHRFNLGYNYKQDNLEIINNVNYYKNNYNSYMWGSETEKDTNNLSNDFKIKYNTDRNKVIAGFDILEGKVENSRNTDTWAKKQSIGGFISDTYSLTDKLDFTGGIRQQHTKFKYSVSDEDKTYNNTIYDLALNYKYSDTGSTFISYGTDFRTPTTDELLQTYGGIQFNSDLEPQTGENFEIGVKDYIAETFVSASVFHKIVKDEIYYNSNTRTNTNYDEDNKKIGFELLAERKIMKKLTLTTSYSYLESKIDGGEDKGNETPGVPNHKFSIGAKYDFTEKLKSNLLLNYVGSSYAFGDETNEESKVDSYTTLDLNLSYKINDSFDIYGGIKNLTDEEYYEYVGESSWSGRYYYPAPERRYYVGFRYTM</sequence>
<evidence type="ECO:0000256" key="8">
    <source>
        <dbReference type="PROSITE-ProRule" id="PRU01360"/>
    </source>
</evidence>
<protein>
    <submittedName>
        <fullName evidence="10">TonB-dependent receptor</fullName>
    </submittedName>
</protein>
<dbReference type="PANTHER" id="PTHR30069:SF27">
    <property type="entry name" value="BLL4766 PROTEIN"/>
    <property type="match status" value="1"/>
</dbReference>
<evidence type="ECO:0000256" key="6">
    <source>
        <dbReference type="ARBA" id="ARBA00023136"/>
    </source>
</evidence>
<evidence type="ECO:0000256" key="7">
    <source>
        <dbReference type="ARBA" id="ARBA00023237"/>
    </source>
</evidence>
<dbReference type="Pfam" id="PF00593">
    <property type="entry name" value="TonB_dep_Rec_b-barrel"/>
    <property type="match status" value="1"/>
</dbReference>
<proteinExistence type="inferred from homology"/>
<dbReference type="InterPro" id="IPR037066">
    <property type="entry name" value="Plug_dom_sf"/>
</dbReference>
<evidence type="ECO:0000256" key="1">
    <source>
        <dbReference type="ARBA" id="ARBA00004571"/>
    </source>
</evidence>
<comment type="similarity">
    <text evidence="8">Belongs to the TonB-dependent receptor family.</text>
</comment>
<dbReference type="PROSITE" id="PS52016">
    <property type="entry name" value="TONB_DEPENDENT_REC_3"/>
    <property type="match status" value="1"/>
</dbReference>
<keyword evidence="5" id="KW-0798">TonB box</keyword>
<accession>A0ABX9KKK4</accession>
<dbReference type="InterPro" id="IPR000531">
    <property type="entry name" value="Beta-barrel_TonB"/>
</dbReference>
<keyword evidence="7 8" id="KW-0998">Cell outer membrane</keyword>
<comment type="subcellular location">
    <subcellularLocation>
        <location evidence="1 8">Cell outer membrane</location>
        <topology evidence="1 8">Multi-pass membrane protein</topology>
    </subcellularLocation>
</comment>
<reference evidence="10 11" key="1">
    <citation type="submission" date="2018-08" db="EMBL/GenBank/DDBJ databases">
        <title>Draft genome sequence of Psychrilyobacter sp. strain SD5 isolated from Black Sea water.</title>
        <authorList>
            <person name="Yadav S."/>
            <person name="Villanueva L."/>
            <person name="Damste J.S.S."/>
        </authorList>
    </citation>
    <scope>NUCLEOTIDE SEQUENCE [LARGE SCALE GENOMIC DNA]</scope>
    <source>
        <strain evidence="10 11">SD5</strain>
    </source>
</reference>
<evidence type="ECO:0000256" key="3">
    <source>
        <dbReference type="ARBA" id="ARBA00022452"/>
    </source>
</evidence>
<comment type="caution">
    <text evidence="10">The sequence shown here is derived from an EMBL/GenBank/DDBJ whole genome shotgun (WGS) entry which is preliminary data.</text>
</comment>
<evidence type="ECO:0000256" key="5">
    <source>
        <dbReference type="ARBA" id="ARBA00023077"/>
    </source>
</evidence>
<dbReference type="Gene3D" id="2.170.130.10">
    <property type="entry name" value="TonB-dependent receptor, plug domain"/>
    <property type="match status" value="1"/>
</dbReference>
<keyword evidence="10" id="KW-0675">Receptor</keyword>
<dbReference type="Proteomes" id="UP000263486">
    <property type="component" value="Unassembled WGS sequence"/>
</dbReference>
<evidence type="ECO:0000256" key="2">
    <source>
        <dbReference type="ARBA" id="ARBA00022448"/>
    </source>
</evidence>
<evidence type="ECO:0000313" key="10">
    <source>
        <dbReference type="EMBL" id="REI43009.1"/>
    </source>
</evidence>
<dbReference type="EMBL" id="QUAJ01000002">
    <property type="protein sequence ID" value="REI43009.1"/>
    <property type="molecule type" value="Genomic_DNA"/>
</dbReference>
<keyword evidence="3 8" id="KW-1134">Transmembrane beta strand</keyword>
<dbReference type="PANTHER" id="PTHR30069">
    <property type="entry name" value="TONB-DEPENDENT OUTER MEMBRANE RECEPTOR"/>
    <property type="match status" value="1"/>
</dbReference>
<evidence type="ECO:0000256" key="4">
    <source>
        <dbReference type="ARBA" id="ARBA00022692"/>
    </source>
</evidence>
<organism evidence="10 11">
    <name type="scientific">Psychrilyobacter piezotolerans</name>
    <dbReference type="NCBI Taxonomy" id="2293438"/>
    <lineage>
        <taxon>Bacteria</taxon>
        <taxon>Fusobacteriati</taxon>
        <taxon>Fusobacteriota</taxon>
        <taxon>Fusobacteriia</taxon>
        <taxon>Fusobacteriales</taxon>
        <taxon>Fusobacteriaceae</taxon>
        <taxon>Psychrilyobacter</taxon>
    </lineage>
</organism>
<name>A0ABX9KKK4_9FUSO</name>
<gene>
    <name evidence="10" type="ORF">DYH56_02130</name>
</gene>
<dbReference type="InterPro" id="IPR039426">
    <property type="entry name" value="TonB-dep_rcpt-like"/>
</dbReference>
<keyword evidence="4 8" id="KW-0812">Transmembrane</keyword>
<dbReference type="SUPFAM" id="SSF56935">
    <property type="entry name" value="Porins"/>
    <property type="match status" value="1"/>
</dbReference>
<evidence type="ECO:0000259" key="9">
    <source>
        <dbReference type="Pfam" id="PF00593"/>
    </source>
</evidence>
<dbReference type="InterPro" id="IPR036942">
    <property type="entry name" value="Beta-barrel_TonB_sf"/>
</dbReference>
<feature type="domain" description="TonB-dependent receptor-like beta-barrel" evidence="9">
    <location>
        <begin position="58"/>
        <end position="486"/>
    </location>
</feature>